<comment type="subcellular location">
    <subcellularLocation>
        <location evidence="1 6">Cell membrane</location>
        <topology evidence="1 6">Multi-pass membrane protein</topology>
    </subcellularLocation>
</comment>
<feature type="transmembrane region" description="Helical" evidence="7">
    <location>
        <begin position="58"/>
        <end position="77"/>
    </location>
</feature>
<comment type="caution">
    <text evidence="8">The sequence shown here is derived from an EMBL/GenBank/DDBJ whole genome shotgun (WGS) entry which is preliminary data.</text>
</comment>
<evidence type="ECO:0000256" key="6">
    <source>
        <dbReference type="RuleBase" id="RU003942"/>
    </source>
</evidence>
<dbReference type="InterPro" id="IPR037185">
    <property type="entry name" value="EmrE-like"/>
</dbReference>
<protein>
    <submittedName>
        <fullName evidence="8">Multidrug resistance protein YkkC</fullName>
    </submittedName>
</protein>
<dbReference type="InterPro" id="IPR000390">
    <property type="entry name" value="Small_drug/metabolite_transptr"/>
</dbReference>
<keyword evidence="9" id="KW-1185">Reference proteome</keyword>
<dbReference type="InterPro" id="IPR045324">
    <property type="entry name" value="Small_multidrug_res"/>
</dbReference>
<dbReference type="Pfam" id="PF00893">
    <property type="entry name" value="Multi_Drug_Res"/>
    <property type="match status" value="1"/>
</dbReference>
<evidence type="ECO:0000256" key="4">
    <source>
        <dbReference type="ARBA" id="ARBA00022989"/>
    </source>
</evidence>
<keyword evidence="3 6" id="KW-0812">Transmembrane</keyword>
<evidence type="ECO:0000256" key="7">
    <source>
        <dbReference type="SAM" id="Phobius"/>
    </source>
</evidence>
<keyword evidence="5 7" id="KW-0472">Membrane</keyword>
<dbReference type="Gene3D" id="1.10.3730.20">
    <property type="match status" value="1"/>
</dbReference>
<dbReference type="PANTHER" id="PTHR30561">
    <property type="entry name" value="SMR FAMILY PROTON-DEPENDENT DRUG EFFLUX TRANSPORTER SUGE"/>
    <property type="match status" value="1"/>
</dbReference>
<dbReference type="PANTHER" id="PTHR30561:SF7">
    <property type="entry name" value="GUANIDINIUM EFFLUX SYSTEM SUBUNIT GDNC-RELATED"/>
    <property type="match status" value="1"/>
</dbReference>
<organism evidence="8 9">
    <name type="scientific">Ornithinibacillus bavariensis</name>
    <dbReference type="NCBI Taxonomy" id="545502"/>
    <lineage>
        <taxon>Bacteria</taxon>
        <taxon>Bacillati</taxon>
        <taxon>Bacillota</taxon>
        <taxon>Bacilli</taxon>
        <taxon>Bacillales</taxon>
        <taxon>Bacillaceae</taxon>
        <taxon>Ornithinibacillus</taxon>
    </lineage>
</organism>
<reference evidence="8" key="1">
    <citation type="submission" date="2021-03" db="EMBL/GenBank/DDBJ databases">
        <title>Antimicrobial resistance genes in bacteria isolated from Japanese honey, and their potential for conferring macrolide and lincosamide resistance in the American foulbrood pathogen Paenibacillus larvae.</title>
        <authorList>
            <person name="Okamoto M."/>
            <person name="Kumagai M."/>
            <person name="Kanamori H."/>
            <person name="Takamatsu D."/>
        </authorList>
    </citation>
    <scope>NUCLEOTIDE SEQUENCE</scope>
    <source>
        <strain evidence="8">J43TS3</strain>
    </source>
</reference>
<dbReference type="SUPFAM" id="SSF103481">
    <property type="entry name" value="Multidrug resistance efflux transporter EmrE"/>
    <property type="match status" value="1"/>
</dbReference>
<evidence type="ECO:0000256" key="5">
    <source>
        <dbReference type="ARBA" id="ARBA00023136"/>
    </source>
</evidence>
<keyword evidence="4 7" id="KW-1133">Transmembrane helix</keyword>
<feature type="transmembrane region" description="Helical" evidence="7">
    <location>
        <begin position="28"/>
        <end position="46"/>
    </location>
</feature>
<dbReference type="RefSeq" id="WP_212922192.1">
    <property type="nucleotide sequence ID" value="NZ_BORP01000008.1"/>
</dbReference>
<feature type="transmembrane region" description="Helical" evidence="7">
    <location>
        <begin position="83"/>
        <end position="102"/>
    </location>
</feature>
<accession>A0A919XAQ6</accession>
<evidence type="ECO:0000256" key="2">
    <source>
        <dbReference type="ARBA" id="ARBA00022475"/>
    </source>
</evidence>
<keyword evidence="2" id="KW-1003">Cell membrane</keyword>
<evidence type="ECO:0000256" key="1">
    <source>
        <dbReference type="ARBA" id="ARBA00004651"/>
    </source>
</evidence>
<dbReference type="GO" id="GO:0005886">
    <property type="term" value="C:plasma membrane"/>
    <property type="evidence" value="ECO:0007669"/>
    <property type="project" value="UniProtKB-SubCell"/>
</dbReference>
<sequence>MNKYWNLIWIGVVFEVGWVTGLKHANSWWTWVLTIVAIYVSMHLLIVASSKLPVGTSYAVFTGSGAALTVLLEMVVFHEPFNPIKIVLILVLLTGVIGLKAVTKEPKQKGDQF</sequence>
<proteinExistence type="inferred from homology"/>
<dbReference type="EMBL" id="BORP01000008">
    <property type="protein sequence ID" value="GIO28681.1"/>
    <property type="molecule type" value="Genomic_DNA"/>
</dbReference>
<comment type="similarity">
    <text evidence="6">Belongs to the drug/metabolite transporter (DMT) superfamily. Small multidrug resistance (SMR) (TC 2.A.7.1) family.</text>
</comment>
<dbReference type="GO" id="GO:0022857">
    <property type="term" value="F:transmembrane transporter activity"/>
    <property type="evidence" value="ECO:0007669"/>
    <property type="project" value="InterPro"/>
</dbReference>
<evidence type="ECO:0000313" key="8">
    <source>
        <dbReference type="EMBL" id="GIO28681.1"/>
    </source>
</evidence>
<gene>
    <name evidence="8" type="primary">ykkC</name>
    <name evidence="8" type="ORF">J43TS3_32920</name>
</gene>
<evidence type="ECO:0000256" key="3">
    <source>
        <dbReference type="ARBA" id="ARBA00022692"/>
    </source>
</evidence>
<name>A0A919XAQ6_9BACI</name>
<evidence type="ECO:0000313" key="9">
    <source>
        <dbReference type="Proteomes" id="UP000676917"/>
    </source>
</evidence>
<dbReference type="Proteomes" id="UP000676917">
    <property type="component" value="Unassembled WGS sequence"/>
</dbReference>
<dbReference type="AlphaFoldDB" id="A0A919XAQ6"/>